<dbReference type="SUPFAM" id="SSF51161">
    <property type="entry name" value="Trimeric LpxA-like enzymes"/>
    <property type="match status" value="1"/>
</dbReference>
<evidence type="ECO:0000313" key="4">
    <source>
        <dbReference type="Proteomes" id="UP000053051"/>
    </source>
</evidence>
<dbReference type="AlphaFoldDB" id="M1WR91"/>
<dbReference type="CDD" id="cd04647">
    <property type="entry name" value="LbH_MAT_like"/>
    <property type="match status" value="1"/>
</dbReference>
<evidence type="ECO:0000313" key="3">
    <source>
        <dbReference type="EMBL" id="CCH66804.1"/>
    </source>
</evidence>
<dbReference type="PANTHER" id="PTHR23416:SF78">
    <property type="entry name" value="LIPOPOLYSACCHARIDE BIOSYNTHESIS O-ACETYL TRANSFERASE WBBJ-RELATED"/>
    <property type="match status" value="1"/>
</dbReference>
<dbReference type="GO" id="GO:0016740">
    <property type="term" value="F:transferase activity"/>
    <property type="evidence" value="ECO:0007669"/>
    <property type="project" value="UniProtKB-KW"/>
</dbReference>
<dbReference type="Proteomes" id="UP000053051">
    <property type="component" value="Unassembled WGS sequence"/>
</dbReference>
<proteinExistence type="predicted"/>
<dbReference type="InterPro" id="IPR001451">
    <property type="entry name" value="Hexapep"/>
</dbReference>
<dbReference type="GO" id="GO:0031470">
    <property type="term" value="C:carboxysome"/>
    <property type="evidence" value="ECO:0007669"/>
    <property type="project" value="UniProtKB-ARBA"/>
</dbReference>
<evidence type="ECO:0000256" key="2">
    <source>
        <dbReference type="ARBA" id="ARBA00022737"/>
    </source>
</evidence>
<gene>
    <name evidence="3" type="ORF">RINTHH_6490</name>
</gene>
<dbReference type="InterPro" id="IPR018357">
    <property type="entry name" value="Hexapep_transf_CS"/>
</dbReference>
<reference evidence="3 4" key="1">
    <citation type="submission" date="2012-05" db="EMBL/GenBank/DDBJ databases">
        <authorList>
            <person name="Hilton J."/>
        </authorList>
    </citation>
    <scope>NUCLEOTIDE SEQUENCE [LARGE SCALE GENOMIC DNA]</scope>
    <source>
        <strain evidence="3 4">HH01</strain>
    </source>
</reference>
<evidence type="ECO:0000256" key="1">
    <source>
        <dbReference type="ARBA" id="ARBA00022679"/>
    </source>
</evidence>
<sequence>MNQQLFLKKLERLPEFLLTNLFGWMPSILCGPKVRKLTYRLLFPRFPHKVFIEHNVDLFGTHSIEIGNGVYIFKGARLDARGHRNNRLCLGNKVAIERNVEIGFLDNTNIHIGQETFIGPNVCIGGPGDIKIGERCLIAAHTGIIANNHKFDNLSIAIKDQGVTRKGIVIEDDCWLGHGVTVLDGVTIGRGSIIGAGAVVTKSVPAFSIAVGVPAKVIKSRKNQEVLSCN</sequence>
<dbReference type="InterPro" id="IPR011004">
    <property type="entry name" value="Trimer_LpxA-like_sf"/>
</dbReference>
<dbReference type="STRING" id="1165094.RINTHH_6490"/>
<organism evidence="3 4">
    <name type="scientific">Richelia intracellularis HH01</name>
    <dbReference type="NCBI Taxonomy" id="1165094"/>
    <lineage>
        <taxon>Bacteria</taxon>
        <taxon>Bacillati</taxon>
        <taxon>Cyanobacteriota</taxon>
        <taxon>Cyanophyceae</taxon>
        <taxon>Nostocales</taxon>
        <taxon>Nostocaceae</taxon>
        <taxon>Richelia</taxon>
    </lineage>
</organism>
<dbReference type="PANTHER" id="PTHR23416">
    <property type="entry name" value="SIALIC ACID SYNTHASE-RELATED"/>
    <property type="match status" value="1"/>
</dbReference>
<keyword evidence="2" id="KW-0677">Repeat</keyword>
<comment type="caution">
    <text evidence="3">The sequence shown here is derived from an EMBL/GenBank/DDBJ whole genome shotgun (WGS) entry which is preliminary data.</text>
</comment>
<keyword evidence="4" id="KW-1185">Reference proteome</keyword>
<reference evidence="4" key="2">
    <citation type="submission" date="2016-01" db="EMBL/GenBank/DDBJ databases">
        <title>Diatom-associated endosymboitic cyanobacterium lacks core nitrogen metabolism enzymes.</title>
        <authorList>
            <person name="Hilton J.A."/>
            <person name="Foster R.A."/>
            <person name="Tripp H.J."/>
            <person name="Carter B.J."/>
            <person name="Zehr J.P."/>
            <person name="Villareal T.A."/>
        </authorList>
    </citation>
    <scope>NUCLEOTIDE SEQUENCE [LARGE SCALE GENOMIC DNA]</scope>
    <source>
        <strain evidence="4">HH01</strain>
    </source>
</reference>
<protein>
    <submittedName>
        <fullName evidence="3">Uncharacterized protein</fullName>
    </submittedName>
</protein>
<dbReference type="PROSITE" id="PS00101">
    <property type="entry name" value="HEXAPEP_TRANSFERASES"/>
    <property type="match status" value="1"/>
</dbReference>
<keyword evidence="1" id="KW-0808">Transferase</keyword>
<accession>M1WR91</accession>
<dbReference type="RefSeq" id="WP_008232658.1">
    <property type="nucleotide sequence ID" value="NZ_CAIY01000027.1"/>
</dbReference>
<dbReference type="EMBL" id="CAIY01000027">
    <property type="protein sequence ID" value="CCH66804.1"/>
    <property type="molecule type" value="Genomic_DNA"/>
</dbReference>
<dbReference type="GO" id="GO:0043886">
    <property type="term" value="F:structural constituent of carboxysome shell"/>
    <property type="evidence" value="ECO:0007669"/>
    <property type="project" value="UniProtKB-ARBA"/>
</dbReference>
<dbReference type="Pfam" id="PF00132">
    <property type="entry name" value="Hexapep"/>
    <property type="match status" value="1"/>
</dbReference>
<name>M1WR91_9NOST</name>
<dbReference type="OrthoDB" id="9815592at2"/>
<dbReference type="InterPro" id="IPR051159">
    <property type="entry name" value="Hexapeptide_acetyltransf"/>
</dbReference>
<dbReference type="Gene3D" id="2.160.10.10">
    <property type="entry name" value="Hexapeptide repeat proteins"/>
    <property type="match status" value="1"/>
</dbReference>
<dbReference type="Pfam" id="PF14602">
    <property type="entry name" value="Hexapep_2"/>
    <property type="match status" value="1"/>
</dbReference>